<dbReference type="Gene3D" id="3.40.1280.10">
    <property type="match status" value="1"/>
</dbReference>
<dbReference type="GO" id="GO:0002938">
    <property type="term" value="P:tRNA guanine ribose methylation"/>
    <property type="evidence" value="ECO:0007669"/>
    <property type="project" value="TreeGrafter"/>
</dbReference>
<dbReference type="GO" id="GO:0008173">
    <property type="term" value="F:RNA methyltransferase activity"/>
    <property type="evidence" value="ECO:0007669"/>
    <property type="project" value="InterPro"/>
</dbReference>
<comment type="caution">
    <text evidence="8">The sequence shown here is derived from an EMBL/GenBank/DDBJ whole genome shotgun (WGS) entry which is preliminary data.</text>
</comment>
<dbReference type="InterPro" id="IPR029028">
    <property type="entry name" value="Alpha/beta_knot_MTases"/>
</dbReference>
<evidence type="ECO:0000313" key="9">
    <source>
        <dbReference type="Proteomes" id="UP001215461"/>
    </source>
</evidence>
<evidence type="ECO:0000256" key="6">
    <source>
        <dbReference type="ARBA" id="ARBA00022884"/>
    </source>
</evidence>
<dbReference type="InterPro" id="IPR029026">
    <property type="entry name" value="tRNA_m1G_MTases_N"/>
</dbReference>
<dbReference type="PANTHER" id="PTHR43453:SF1">
    <property type="entry name" value="TRNA_RRNA METHYLTRANSFERASE SPOU TYPE DOMAIN-CONTAINING PROTEIN"/>
    <property type="match status" value="1"/>
</dbReference>
<reference evidence="8 9" key="1">
    <citation type="submission" date="2020-03" db="EMBL/GenBank/DDBJ databases">
        <title>Comparative genomics of Weissella paramesenteroides.</title>
        <authorList>
            <person name="Kant R."/>
            <person name="Takala T."/>
            <person name="Saris P."/>
        </authorList>
    </citation>
    <scope>NUCLEOTIDE SEQUENCE [LARGE SCALE GENOMIC DNA]</scope>
    <source>
        <strain evidence="8 9">SJ27-4</strain>
    </source>
</reference>
<keyword evidence="1" id="KW-0820">tRNA-binding</keyword>
<keyword evidence="5" id="KW-0819">tRNA processing</keyword>
<accession>A0A5M9EM17</accession>
<proteinExistence type="predicted"/>
<organism evidence="8 9">
    <name type="scientific">Weissella paramesenteroides</name>
    <name type="common">Leuconostoc paramesenteroides</name>
    <dbReference type="NCBI Taxonomy" id="1249"/>
    <lineage>
        <taxon>Bacteria</taxon>
        <taxon>Bacillati</taxon>
        <taxon>Bacillota</taxon>
        <taxon>Bacilli</taxon>
        <taxon>Lactobacillales</taxon>
        <taxon>Lactobacillaceae</taxon>
        <taxon>Weissella</taxon>
    </lineage>
</organism>
<sequence length="201" mass="22687">MSDIDLTRSADYRNVTDFYKGKTDDEIRASLDMHRGEMISIMQNLSHDFNKASAVRNSNAFGMRKLIFLNPENPAIPDATEGIKKWDRRGSLGTQNYEHIEHHRIIDYPAIFEQLHQEGYTIYAVDNTPGYDPQSLYDMHFPAKSAFLFGEEKLGLADDLINAADAMVYIPQYGSVRSINVGVAHGVIAAFYASQHQPKLS</sequence>
<dbReference type="RefSeq" id="WP_140836383.1">
    <property type="nucleotide sequence ID" value="NZ_CP049940.1"/>
</dbReference>
<keyword evidence="4" id="KW-0949">S-adenosyl-L-methionine</keyword>
<keyword evidence="6" id="KW-0694">RNA-binding</keyword>
<feature type="domain" description="tRNA/rRNA methyltransferase SpoU type" evidence="7">
    <location>
        <begin position="41"/>
        <end position="189"/>
    </location>
</feature>
<dbReference type="Pfam" id="PF00588">
    <property type="entry name" value="SpoU_methylase"/>
    <property type="match status" value="1"/>
</dbReference>
<dbReference type="Proteomes" id="UP001215461">
    <property type="component" value="Unassembled WGS sequence"/>
</dbReference>
<evidence type="ECO:0000256" key="1">
    <source>
        <dbReference type="ARBA" id="ARBA00022555"/>
    </source>
</evidence>
<dbReference type="PANTHER" id="PTHR43453">
    <property type="entry name" value="RRNA METHYLASE-LIKE"/>
    <property type="match status" value="1"/>
</dbReference>
<keyword evidence="2 8" id="KW-0489">Methyltransferase</keyword>
<dbReference type="EMBL" id="JAANXN010000001">
    <property type="protein sequence ID" value="MDF8370059.1"/>
    <property type="molecule type" value="Genomic_DNA"/>
</dbReference>
<dbReference type="InterPro" id="IPR001537">
    <property type="entry name" value="SpoU_MeTrfase"/>
</dbReference>
<evidence type="ECO:0000256" key="2">
    <source>
        <dbReference type="ARBA" id="ARBA00022603"/>
    </source>
</evidence>
<evidence type="ECO:0000313" key="8">
    <source>
        <dbReference type="EMBL" id="MDF8370059.1"/>
    </source>
</evidence>
<evidence type="ECO:0000256" key="3">
    <source>
        <dbReference type="ARBA" id="ARBA00022679"/>
    </source>
</evidence>
<protein>
    <submittedName>
        <fullName evidence="8">RNA methyltransferase</fullName>
    </submittedName>
</protein>
<gene>
    <name evidence="8" type="ORF">G9403_00050</name>
</gene>
<keyword evidence="3" id="KW-0808">Transferase</keyword>
<evidence type="ECO:0000256" key="4">
    <source>
        <dbReference type="ARBA" id="ARBA00022691"/>
    </source>
</evidence>
<dbReference type="SUPFAM" id="SSF75217">
    <property type="entry name" value="alpha/beta knot"/>
    <property type="match status" value="1"/>
</dbReference>
<evidence type="ECO:0000256" key="5">
    <source>
        <dbReference type="ARBA" id="ARBA00022694"/>
    </source>
</evidence>
<dbReference type="GO" id="GO:0000049">
    <property type="term" value="F:tRNA binding"/>
    <property type="evidence" value="ECO:0007669"/>
    <property type="project" value="UniProtKB-KW"/>
</dbReference>
<dbReference type="InterPro" id="IPR033671">
    <property type="entry name" value="TrmH"/>
</dbReference>
<evidence type="ECO:0000259" key="7">
    <source>
        <dbReference type="Pfam" id="PF00588"/>
    </source>
</evidence>
<name>A0A5M9EM17_WEIPA</name>
<dbReference type="AlphaFoldDB" id="A0A5M9EM17"/>